<dbReference type="RefSeq" id="WP_207562181.1">
    <property type="nucleotide sequence ID" value="NZ_CP046072.1"/>
</dbReference>
<dbReference type="AlphaFoldDB" id="A0A975AYF9"/>
<evidence type="ECO:0000313" key="3">
    <source>
        <dbReference type="Proteomes" id="UP000671852"/>
    </source>
</evidence>
<feature type="transmembrane region" description="Helical" evidence="1">
    <location>
        <begin position="12"/>
        <end position="37"/>
    </location>
</feature>
<keyword evidence="1" id="KW-1133">Transmembrane helix</keyword>
<dbReference type="Pfam" id="PF09624">
    <property type="entry name" value="DUF2393"/>
    <property type="match status" value="1"/>
</dbReference>
<reference evidence="2" key="2">
    <citation type="submission" date="2021-04" db="EMBL/GenBank/DDBJ databases">
        <title>Isolation and characterization of a novel species of the genus Sulfurimonas.</title>
        <authorList>
            <person name="Fukui M."/>
        </authorList>
    </citation>
    <scope>NUCLEOTIDE SEQUENCE</scope>
    <source>
        <strain evidence="2">H1576</strain>
    </source>
</reference>
<sequence>MKSKITEFINNLIFYDFILYGATFFFFAFFIILAIVFKDKAGRAFFFVLLGFSSFLTGPTLGYHYMHKALFKNSTEIISQKRLSFTEAVVLKGTITNESARDFKSCIVTASVYKVTSNKYRNYLYEFKPFKNMSMVVDDIMMAQTKEFKLIIEPFTYKRDYNISLEADCK</sequence>
<keyword evidence="1" id="KW-0472">Membrane</keyword>
<evidence type="ECO:0000256" key="1">
    <source>
        <dbReference type="SAM" id="Phobius"/>
    </source>
</evidence>
<feature type="transmembrane region" description="Helical" evidence="1">
    <location>
        <begin position="43"/>
        <end position="63"/>
    </location>
</feature>
<reference evidence="2" key="1">
    <citation type="submission" date="2019-11" db="EMBL/GenBank/DDBJ databases">
        <authorList>
            <person name="Kojima H."/>
        </authorList>
    </citation>
    <scope>NUCLEOTIDE SEQUENCE</scope>
    <source>
        <strain evidence="2">H1576</strain>
    </source>
</reference>
<dbReference type="Proteomes" id="UP000671852">
    <property type="component" value="Chromosome"/>
</dbReference>
<keyword evidence="3" id="KW-1185">Reference proteome</keyword>
<dbReference type="EMBL" id="CP046072">
    <property type="protein sequence ID" value="QSZ40906.1"/>
    <property type="molecule type" value="Genomic_DNA"/>
</dbReference>
<evidence type="ECO:0000313" key="2">
    <source>
        <dbReference type="EMBL" id="QSZ40906.1"/>
    </source>
</evidence>
<gene>
    <name evidence="2" type="ORF">GJV85_01855</name>
</gene>
<keyword evidence="1" id="KW-0812">Transmembrane</keyword>
<accession>A0A975AYF9</accession>
<dbReference type="InterPro" id="IPR013417">
    <property type="entry name" value="CHP02588"/>
</dbReference>
<protein>
    <submittedName>
        <fullName evidence="2">DUF2393 domain-containing protein</fullName>
    </submittedName>
</protein>
<organism evidence="2 3">
    <name type="scientific">Sulfurimonas aquatica</name>
    <dbReference type="NCBI Taxonomy" id="2672570"/>
    <lineage>
        <taxon>Bacteria</taxon>
        <taxon>Pseudomonadati</taxon>
        <taxon>Campylobacterota</taxon>
        <taxon>Epsilonproteobacteria</taxon>
        <taxon>Campylobacterales</taxon>
        <taxon>Sulfurimonadaceae</taxon>
        <taxon>Sulfurimonas</taxon>
    </lineage>
</organism>
<proteinExistence type="predicted"/>
<dbReference type="KEGG" id="saqt:GJV85_01855"/>
<name>A0A975AYF9_9BACT</name>